<reference evidence="2 3" key="1">
    <citation type="journal article" date="2024" name="IMA Fungus">
        <title>Apiospora arundinis, a panoply of carbohydrate-active enzymes and secondary metabolites.</title>
        <authorList>
            <person name="Sorensen T."/>
            <person name="Petersen C."/>
            <person name="Muurmann A.T."/>
            <person name="Christiansen J.V."/>
            <person name="Brundto M.L."/>
            <person name="Overgaard C.K."/>
            <person name="Boysen A.T."/>
            <person name="Wollenberg R.D."/>
            <person name="Larsen T.O."/>
            <person name="Sorensen J.L."/>
            <person name="Nielsen K.L."/>
            <person name="Sondergaard T.E."/>
        </authorList>
    </citation>
    <scope>NUCLEOTIDE SEQUENCE [LARGE SCALE GENOMIC DNA]</scope>
    <source>
        <strain evidence="2 3">AAU 773</strain>
    </source>
</reference>
<gene>
    <name evidence="2" type="ORF">PGQ11_001688</name>
</gene>
<evidence type="ECO:0000313" key="2">
    <source>
        <dbReference type="EMBL" id="KAK8876742.1"/>
    </source>
</evidence>
<evidence type="ECO:0000313" key="3">
    <source>
        <dbReference type="Proteomes" id="UP001390339"/>
    </source>
</evidence>
<dbReference type="Pfam" id="PF06985">
    <property type="entry name" value="HET"/>
    <property type="match status" value="1"/>
</dbReference>
<protein>
    <submittedName>
        <fullName evidence="2">Heterokaryon incompatibility protein-domain-containing protein</fullName>
    </submittedName>
</protein>
<name>A0ABR2JH82_9PEZI</name>
<dbReference type="InterPro" id="IPR010730">
    <property type="entry name" value="HET"/>
</dbReference>
<organism evidence="2 3">
    <name type="scientific">Apiospora arundinis</name>
    <dbReference type="NCBI Taxonomy" id="335852"/>
    <lineage>
        <taxon>Eukaryota</taxon>
        <taxon>Fungi</taxon>
        <taxon>Dikarya</taxon>
        <taxon>Ascomycota</taxon>
        <taxon>Pezizomycotina</taxon>
        <taxon>Sordariomycetes</taxon>
        <taxon>Xylariomycetidae</taxon>
        <taxon>Amphisphaeriales</taxon>
        <taxon>Apiosporaceae</taxon>
        <taxon>Apiospora</taxon>
    </lineage>
</organism>
<comment type="caution">
    <text evidence="2">The sequence shown here is derived from an EMBL/GenBank/DDBJ whole genome shotgun (WGS) entry which is preliminary data.</text>
</comment>
<keyword evidence="3" id="KW-1185">Reference proteome</keyword>
<proteinExistence type="predicted"/>
<dbReference type="PANTHER" id="PTHR33112:SF12">
    <property type="entry name" value="HETEROKARYON INCOMPATIBILITY DOMAIN-CONTAINING PROTEIN"/>
    <property type="match status" value="1"/>
</dbReference>
<evidence type="ECO:0000259" key="1">
    <source>
        <dbReference type="Pfam" id="PF06985"/>
    </source>
</evidence>
<dbReference type="PANTHER" id="PTHR33112">
    <property type="entry name" value="DOMAIN PROTEIN, PUTATIVE-RELATED"/>
    <property type="match status" value="1"/>
</dbReference>
<dbReference type="EMBL" id="JAPCWZ010000002">
    <property type="protein sequence ID" value="KAK8876742.1"/>
    <property type="molecule type" value="Genomic_DNA"/>
</dbReference>
<feature type="domain" description="Heterokaryon incompatibility" evidence="1">
    <location>
        <begin position="496"/>
        <end position="640"/>
    </location>
</feature>
<accession>A0ABR2JH82</accession>
<sequence length="669" mass="76822">MPPKKEGHIYDLQETFARLRQTLPILDDLELPYEIHCYLHLIRVWCDEWEDLGIPFTPAFECLKGGEVDSQRILLMQKMIRAFHLLTGRKVSPARIEDYRKLVEATRQARERIQQTYRTHSLPWGKEKVVVVGEEEEEEEVVVVEVGGDFLRQLELPIEFATRLLKEAWQDLMATGEDALRDGMPDFRWWDYENEVSIAGYVQRSANVIIDSIKCVRMPSLDGATVEARAGPVPMRRLLQVVTRRHRFLVALQSNYSRSILPYVEPSFQKAFKNMDRTLPPKPGKNKESKCNFCSEKPGHVLSTKLQEKVDKTVGSKDSDGTVGSKGVRWTDEAWRKHVFEHLRPFVCLIDECRVPHRTWAAREGWERHIFEAHCETIWPCPVVSCMPGAQPNLESFIGVKSLARHLREDHALDYSKLLGVLHDSTAREKQIHISPRMKRCPLCLVGTESLEGYVGHVGDHLECIALMSEAPARPLWLIDTELECIVPAEAVVDEYLALSYVWGGVESGQLTRETIDRFQRPVIFTQSTNPDVVVPKTIRHAMALVRILKKRYLWVDRFCICQDDAATKHSQLQIMGNIYHGAYLTIVAASGWDADHGLTGLKGLTEPRNVSPYMDSHLYADLLDLNYSIWHSRGWTFQEGLFSRRTLIFRYQVLNTILDWRGNTTLAI</sequence>
<dbReference type="Proteomes" id="UP001390339">
    <property type="component" value="Unassembled WGS sequence"/>
</dbReference>